<organism evidence="1 2">
    <name type="scientific">Brachionus plicatilis</name>
    <name type="common">Marine rotifer</name>
    <name type="synonym">Brachionus muelleri</name>
    <dbReference type="NCBI Taxonomy" id="10195"/>
    <lineage>
        <taxon>Eukaryota</taxon>
        <taxon>Metazoa</taxon>
        <taxon>Spiralia</taxon>
        <taxon>Gnathifera</taxon>
        <taxon>Rotifera</taxon>
        <taxon>Eurotatoria</taxon>
        <taxon>Monogononta</taxon>
        <taxon>Pseudotrocha</taxon>
        <taxon>Ploima</taxon>
        <taxon>Brachionidae</taxon>
        <taxon>Brachionus</taxon>
    </lineage>
</organism>
<dbReference type="AlphaFoldDB" id="A0A3M7QZR7"/>
<accession>A0A3M7QZR7</accession>
<sequence>MYFLLLVVKYKAQLLVFSSIANSVMFLYFEVLGPKNLNILKILEHICQKITTKWICSAKDTFSLITSEGHFAELTSNDHFAGDKNQQHHFGLVQPVNQAGKQLGLVAAELRVTSVKALEAQTKAHVNAAHNVLNFEVHELGRKAQLLNDARILSGRQSRVLLALGSGAHHFARAEN</sequence>
<name>A0A3M7QZR7_BRAPC</name>
<reference evidence="1 2" key="1">
    <citation type="journal article" date="2018" name="Sci. Rep.">
        <title>Genomic signatures of local adaptation to the degree of environmental predictability in rotifers.</title>
        <authorList>
            <person name="Franch-Gras L."/>
            <person name="Hahn C."/>
            <person name="Garcia-Roger E.M."/>
            <person name="Carmona M.J."/>
            <person name="Serra M."/>
            <person name="Gomez A."/>
        </authorList>
    </citation>
    <scope>NUCLEOTIDE SEQUENCE [LARGE SCALE GENOMIC DNA]</scope>
    <source>
        <strain evidence="1">HYR1</strain>
    </source>
</reference>
<protein>
    <submittedName>
        <fullName evidence="1">Uncharacterized protein</fullName>
    </submittedName>
</protein>
<evidence type="ECO:0000313" key="2">
    <source>
        <dbReference type="Proteomes" id="UP000276133"/>
    </source>
</evidence>
<proteinExistence type="predicted"/>
<keyword evidence="2" id="KW-1185">Reference proteome</keyword>
<dbReference type="Proteomes" id="UP000276133">
    <property type="component" value="Unassembled WGS sequence"/>
</dbReference>
<dbReference type="EMBL" id="REGN01004671">
    <property type="protein sequence ID" value="RNA16604.1"/>
    <property type="molecule type" value="Genomic_DNA"/>
</dbReference>
<evidence type="ECO:0000313" key="1">
    <source>
        <dbReference type="EMBL" id="RNA16604.1"/>
    </source>
</evidence>
<comment type="caution">
    <text evidence="1">The sequence shown here is derived from an EMBL/GenBank/DDBJ whole genome shotgun (WGS) entry which is preliminary data.</text>
</comment>
<gene>
    <name evidence="1" type="ORF">BpHYR1_011530</name>
</gene>